<keyword evidence="2" id="KW-1185">Reference proteome</keyword>
<dbReference type="EMBL" id="MU089792">
    <property type="protein sequence ID" value="KAF7849393.1"/>
    <property type="molecule type" value="Genomic_DNA"/>
</dbReference>
<evidence type="ECO:0000313" key="1">
    <source>
        <dbReference type="EMBL" id="KAF7849393.1"/>
    </source>
</evidence>
<evidence type="ECO:0000313" key="2">
    <source>
        <dbReference type="Proteomes" id="UP000806378"/>
    </source>
</evidence>
<dbReference type="Gramene" id="rna-gnl|WGS:JABURB|Cocit.L0846.1">
    <property type="protein sequence ID" value="cds-KAF7849393.1"/>
    <property type="gene ID" value="gene-BT93_L0846"/>
</dbReference>
<sequence>MARKAACLCHVSRESSLFRCLAEFYKEILGLEEVASPQFEFKEIWLMVDPKYLP</sequence>
<dbReference type="PANTHER" id="PTHR47802">
    <property type="entry name" value="GLYOXALASE FAMILY PROTEIN, EXPRESSED"/>
    <property type="match status" value="1"/>
</dbReference>
<dbReference type="Proteomes" id="UP000806378">
    <property type="component" value="Unassembled WGS sequence"/>
</dbReference>
<protein>
    <submittedName>
        <fullName evidence="1">Uncharacterized protein</fullName>
    </submittedName>
</protein>
<comment type="caution">
    <text evidence="1">The sequence shown here is derived from an EMBL/GenBank/DDBJ whole genome shotgun (WGS) entry which is preliminary data.</text>
</comment>
<dbReference type="PANTHER" id="PTHR47802:SF1">
    <property type="entry name" value="GLYOXALASE FAMILY PROTEIN, EXPRESSED"/>
    <property type="match status" value="1"/>
</dbReference>
<gene>
    <name evidence="1" type="ORF">BT93_L0846</name>
</gene>
<accession>A0A8T0CPA8</accession>
<dbReference type="OrthoDB" id="16820at2759"/>
<name>A0A8T0CPA8_CORYI</name>
<dbReference type="AlphaFoldDB" id="A0A8T0CPA8"/>
<proteinExistence type="predicted"/>
<reference evidence="1" key="1">
    <citation type="submission" date="2020-05" db="EMBL/GenBank/DDBJ databases">
        <title>WGS assembly of Corymbia citriodora subspecies variegata.</title>
        <authorList>
            <person name="Barry K."/>
            <person name="Hundley H."/>
            <person name="Shu S."/>
            <person name="Jenkins J."/>
            <person name="Grimwood J."/>
            <person name="Baten A."/>
        </authorList>
    </citation>
    <scope>NUCLEOTIDE SEQUENCE</scope>
    <source>
        <strain evidence="1">CV2-018</strain>
    </source>
</reference>
<organism evidence="1 2">
    <name type="scientific">Corymbia citriodora subsp. variegata</name>
    <dbReference type="NCBI Taxonomy" id="360336"/>
    <lineage>
        <taxon>Eukaryota</taxon>
        <taxon>Viridiplantae</taxon>
        <taxon>Streptophyta</taxon>
        <taxon>Embryophyta</taxon>
        <taxon>Tracheophyta</taxon>
        <taxon>Spermatophyta</taxon>
        <taxon>Magnoliopsida</taxon>
        <taxon>eudicotyledons</taxon>
        <taxon>Gunneridae</taxon>
        <taxon>Pentapetalae</taxon>
        <taxon>rosids</taxon>
        <taxon>malvids</taxon>
        <taxon>Myrtales</taxon>
        <taxon>Myrtaceae</taxon>
        <taxon>Myrtoideae</taxon>
        <taxon>Eucalypteae</taxon>
        <taxon>Corymbia</taxon>
    </lineage>
</organism>